<reference evidence="1 2" key="1">
    <citation type="submission" date="2013-11" db="EMBL/GenBank/DDBJ databases">
        <title>Genome sequencing of Stegodyphus mimosarum.</title>
        <authorList>
            <person name="Bechsgaard J."/>
        </authorList>
    </citation>
    <scope>NUCLEOTIDE SEQUENCE [LARGE SCALE GENOMIC DNA]</scope>
</reference>
<accession>A0A087U9I4</accession>
<sequence length="134" mass="15212">MSPNPVCTVHRGYSNLYGTAILGLNRFCLIQEYVFPLVQHALHMCMRVFLFPRILGTCFAFLKDNLFGAARNIKHEYQEKLEEIQFLNNLAFLTDLASHLNALNLKQGWYTTGKTGKSQGIQIFQSKSGKDQAP</sequence>
<protein>
    <submittedName>
        <fullName evidence="1">Uncharacterized protein</fullName>
    </submittedName>
</protein>
<name>A0A087U9I4_STEMI</name>
<dbReference type="EMBL" id="KK118854">
    <property type="protein sequence ID" value="KFM74023.1"/>
    <property type="molecule type" value="Genomic_DNA"/>
</dbReference>
<dbReference type="AlphaFoldDB" id="A0A087U9I4"/>
<gene>
    <name evidence="1" type="ORF">X975_16765</name>
</gene>
<feature type="non-terminal residue" evidence="1">
    <location>
        <position position="134"/>
    </location>
</feature>
<proteinExistence type="predicted"/>
<organism evidence="1 2">
    <name type="scientific">Stegodyphus mimosarum</name>
    <name type="common">African social velvet spider</name>
    <dbReference type="NCBI Taxonomy" id="407821"/>
    <lineage>
        <taxon>Eukaryota</taxon>
        <taxon>Metazoa</taxon>
        <taxon>Ecdysozoa</taxon>
        <taxon>Arthropoda</taxon>
        <taxon>Chelicerata</taxon>
        <taxon>Arachnida</taxon>
        <taxon>Araneae</taxon>
        <taxon>Araneomorphae</taxon>
        <taxon>Entelegynae</taxon>
        <taxon>Eresoidea</taxon>
        <taxon>Eresidae</taxon>
        <taxon>Stegodyphus</taxon>
    </lineage>
</organism>
<dbReference type="OrthoDB" id="6609838at2759"/>
<evidence type="ECO:0000313" key="1">
    <source>
        <dbReference type="EMBL" id="KFM74023.1"/>
    </source>
</evidence>
<keyword evidence="2" id="KW-1185">Reference proteome</keyword>
<evidence type="ECO:0000313" key="2">
    <source>
        <dbReference type="Proteomes" id="UP000054359"/>
    </source>
</evidence>
<dbReference type="Proteomes" id="UP000054359">
    <property type="component" value="Unassembled WGS sequence"/>
</dbReference>